<gene>
    <name evidence="2" type="ORF">CYLTODRAFT_460141</name>
</gene>
<name>A0A0D7AUY2_9AGAR</name>
<dbReference type="EMBL" id="KN881059">
    <property type="protein sequence ID" value="KIY61096.1"/>
    <property type="molecule type" value="Genomic_DNA"/>
</dbReference>
<evidence type="ECO:0000256" key="1">
    <source>
        <dbReference type="SAM" id="MobiDB-lite"/>
    </source>
</evidence>
<feature type="region of interest" description="Disordered" evidence="1">
    <location>
        <begin position="327"/>
        <end position="347"/>
    </location>
</feature>
<proteinExistence type="predicted"/>
<reference evidence="2 3" key="1">
    <citation type="journal article" date="2015" name="Fungal Genet. Biol.">
        <title>Evolution of novel wood decay mechanisms in Agaricales revealed by the genome sequences of Fistulina hepatica and Cylindrobasidium torrendii.</title>
        <authorList>
            <person name="Floudas D."/>
            <person name="Held B.W."/>
            <person name="Riley R."/>
            <person name="Nagy L.G."/>
            <person name="Koehler G."/>
            <person name="Ransdell A.S."/>
            <person name="Younus H."/>
            <person name="Chow J."/>
            <person name="Chiniquy J."/>
            <person name="Lipzen A."/>
            <person name="Tritt A."/>
            <person name="Sun H."/>
            <person name="Haridas S."/>
            <person name="LaButti K."/>
            <person name="Ohm R.A."/>
            <person name="Kues U."/>
            <person name="Blanchette R.A."/>
            <person name="Grigoriev I.V."/>
            <person name="Minto R.E."/>
            <person name="Hibbett D.S."/>
        </authorList>
    </citation>
    <scope>NUCLEOTIDE SEQUENCE [LARGE SCALE GENOMIC DNA]</scope>
    <source>
        <strain evidence="2 3">FP15055 ss-10</strain>
    </source>
</reference>
<protein>
    <submittedName>
        <fullName evidence="2">Uncharacterized protein</fullName>
    </submittedName>
</protein>
<dbReference type="OrthoDB" id="10683132at2759"/>
<dbReference type="Proteomes" id="UP000054007">
    <property type="component" value="Unassembled WGS sequence"/>
</dbReference>
<accession>A0A0D7AUY2</accession>
<organism evidence="2 3">
    <name type="scientific">Cylindrobasidium torrendii FP15055 ss-10</name>
    <dbReference type="NCBI Taxonomy" id="1314674"/>
    <lineage>
        <taxon>Eukaryota</taxon>
        <taxon>Fungi</taxon>
        <taxon>Dikarya</taxon>
        <taxon>Basidiomycota</taxon>
        <taxon>Agaricomycotina</taxon>
        <taxon>Agaricomycetes</taxon>
        <taxon>Agaricomycetidae</taxon>
        <taxon>Agaricales</taxon>
        <taxon>Marasmiineae</taxon>
        <taxon>Physalacriaceae</taxon>
        <taxon>Cylindrobasidium</taxon>
    </lineage>
</organism>
<evidence type="ECO:0000313" key="2">
    <source>
        <dbReference type="EMBL" id="KIY61096.1"/>
    </source>
</evidence>
<dbReference type="AlphaFoldDB" id="A0A0D7AUY2"/>
<evidence type="ECO:0000313" key="3">
    <source>
        <dbReference type="Proteomes" id="UP000054007"/>
    </source>
</evidence>
<keyword evidence="3" id="KW-1185">Reference proteome</keyword>
<sequence>MNNIYSSPFNPIPLLVVAPGAPQATPPVITTWPLIVTALMQMLLPNDPRYMQWIANVGRVLEPSTANRVRFDGYFWGIESEVAQVAWNVMLILHKIIMSAFTDTEMEWFPVASSSMRVPTSFSAEALHEIGFIPMPGDETRRIEVPFYHNPLSHLARLRFHTREDCVSALRHHQNLVRSAMCDFTRYVEMSLQKGSDAIINWGRPIGLPWLNFVLSVRRIALQMEAQRRGVSMMEIFGRYQVRVLERSVTGVEFAVGLDDPADRTYGPYGFPFYPHLPFIAPNCTYCQRPYCHYDSCDFRETLEPPVFNDDLNLYDSDSEYTIYYTDSEDEDSPDSPMPSLISASSFDEDSVDEDTRLAVPTRIPRTLRREAHMNLTFQPPIQHPSPIPGQLRIAGVPFFSVDDSDCVQYSSSERSVNGNFIRGWEASAFVDDPNEGRDEDGSWDSDDEFVPFFNVETDFA</sequence>